<accession>A0ABV1FJT7</accession>
<dbReference type="InterPro" id="IPR001041">
    <property type="entry name" value="2Fe-2S_ferredoxin-type"/>
</dbReference>
<dbReference type="CDD" id="cd00207">
    <property type="entry name" value="fer2"/>
    <property type="match status" value="1"/>
</dbReference>
<gene>
    <name evidence="2" type="ORF">WMO29_12605</name>
</gene>
<evidence type="ECO:0000313" key="3">
    <source>
        <dbReference type="Proteomes" id="UP001438008"/>
    </source>
</evidence>
<name>A0ABV1FJT7_9FIRM</name>
<dbReference type="RefSeq" id="WP_349165039.1">
    <property type="nucleotide sequence ID" value="NZ_JBBMFE010000012.1"/>
</dbReference>
<organism evidence="2 3">
    <name type="scientific">Laedolimicola intestinihominis</name>
    <dbReference type="NCBI Taxonomy" id="3133166"/>
    <lineage>
        <taxon>Bacteria</taxon>
        <taxon>Bacillati</taxon>
        <taxon>Bacillota</taxon>
        <taxon>Clostridia</taxon>
        <taxon>Lachnospirales</taxon>
        <taxon>Lachnospiraceae</taxon>
        <taxon>Laedolimicola</taxon>
    </lineage>
</organism>
<dbReference type="InterPro" id="IPR012675">
    <property type="entry name" value="Beta-grasp_dom_sf"/>
</dbReference>
<dbReference type="Gene3D" id="3.30.420.480">
    <property type="entry name" value="Domain of unknown function (DUF4445)"/>
    <property type="match status" value="1"/>
</dbReference>
<comment type="caution">
    <text evidence="2">The sequence shown here is derived from an EMBL/GenBank/DDBJ whole genome shotgun (WGS) entry which is preliminary data.</text>
</comment>
<reference evidence="2 3" key="1">
    <citation type="submission" date="2024-03" db="EMBL/GenBank/DDBJ databases">
        <title>Human intestinal bacterial collection.</title>
        <authorList>
            <person name="Pauvert C."/>
            <person name="Hitch T.C.A."/>
            <person name="Clavel T."/>
        </authorList>
    </citation>
    <scope>NUCLEOTIDE SEQUENCE [LARGE SCALE GENOMIC DNA]</scope>
    <source>
        <strain evidence="2 3">CLA-AA-H132</strain>
    </source>
</reference>
<keyword evidence="3" id="KW-1185">Reference proteome</keyword>
<dbReference type="PROSITE" id="PS51085">
    <property type="entry name" value="2FE2S_FER_2"/>
    <property type="match status" value="1"/>
</dbReference>
<dbReference type="Gene3D" id="3.10.20.30">
    <property type="match status" value="1"/>
</dbReference>
<protein>
    <submittedName>
        <fullName evidence="2">ASKHA domain-containing protein</fullName>
    </submittedName>
</protein>
<dbReference type="InterPro" id="IPR042259">
    <property type="entry name" value="Raco-like_middle_sf"/>
</dbReference>
<dbReference type="PANTHER" id="PTHR42895:SF1">
    <property type="entry name" value="IRON-SULFUR CLUSTER PROTEIN"/>
    <property type="match status" value="1"/>
</dbReference>
<dbReference type="Pfam" id="PF00111">
    <property type="entry name" value="Fer2"/>
    <property type="match status" value="1"/>
</dbReference>
<dbReference type="EMBL" id="JBBMFE010000012">
    <property type="protein sequence ID" value="MEQ2473320.1"/>
    <property type="molecule type" value="Genomic_DNA"/>
</dbReference>
<dbReference type="InterPro" id="IPR027980">
    <property type="entry name" value="RACo_C"/>
</dbReference>
<feature type="domain" description="2Fe-2S ferredoxin-type" evidence="1">
    <location>
        <begin position="1"/>
        <end position="73"/>
    </location>
</feature>
<evidence type="ECO:0000313" key="2">
    <source>
        <dbReference type="EMBL" id="MEQ2473320.1"/>
    </source>
</evidence>
<dbReference type="PANTHER" id="PTHR42895">
    <property type="entry name" value="IRON-SULFUR CLUSTER-BINDING PROTEIN-RELATED"/>
    <property type="match status" value="1"/>
</dbReference>
<evidence type="ECO:0000259" key="1">
    <source>
        <dbReference type="PROSITE" id="PS51085"/>
    </source>
</evidence>
<proteinExistence type="predicted"/>
<dbReference type="SUPFAM" id="SSF53067">
    <property type="entry name" value="Actin-like ATPase domain"/>
    <property type="match status" value="1"/>
</dbReference>
<dbReference type="InterPro" id="IPR052911">
    <property type="entry name" value="Corrinoid_activation_enz"/>
</dbReference>
<dbReference type="Pfam" id="PF14574">
    <property type="entry name" value="RACo_C_ter"/>
    <property type="match status" value="1"/>
</dbReference>
<dbReference type="InterPro" id="IPR043129">
    <property type="entry name" value="ATPase_NBD"/>
</dbReference>
<dbReference type="Proteomes" id="UP001438008">
    <property type="component" value="Unassembled WGS sequence"/>
</dbReference>
<dbReference type="Pfam" id="PF17651">
    <property type="entry name" value="Raco_middle"/>
    <property type="match status" value="1"/>
</dbReference>
<sequence length="498" mass="53967">MCELYFRNEGLRWKAREGQTLLEAAVEAGISPDAPCGGKGSCGKCRVRVNGELVLACQTKAADGMEIDTLWEREQDTQILTEGHTEDRKKTIVNPGTLPGDVKDPLLAAADVGSTSVVVYLMDARTGRELAVRSMLNPQRQYGADVVERGNYVLKHGPEQLYRCIRRAVSDLLAQAAEAAGRTAEDIVRVALVGNSCIHHLFLGLPIDTLVKAPYNPVVKGALKLPAAKFDVRIHPQGEILWLPNIGGFVGADTVGGILASRIYEKEKPTLLVDIGTNGEIVLGDRQGLMACSTAAGPAFEGAKITCGMRGTEGAIDKVWLENGKLSWHVIGEGEPKGICGSGLLDATACLLRLGKLDETGRMEEQTVSFTEQVYLNQRDIRELQLAKAAICAGIRLLCSHRGIKVDEIDTLLIAGAFGNYMNPASACAIGLLPPELENRILSIGNAAGEGAKMAVLNQEEFKRSSRLSEETRFVELALERNFQDVYVEELLFPEEEE</sequence>
<dbReference type="InterPro" id="IPR041414">
    <property type="entry name" value="Raco-like_middle"/>
</dbReference>
<dbReference type="SUPFAM" id="SSF54292">
    <property type="entry name" value="2Fe-2S ferredoxin-like"/>
    <property type="match status" value="1"/>
</dbReference>
<dbReference type="InterPro" id="IPR036010">
    <property type="entry name" value="2Fe-2S_ferredoxin-like_sf"/>
</dbReference>